<name>A0AA96GJH4_9BACT</name>
<dbReference type="Proteomes" id="UP001302494">
    <property type="component" value="Chromosome"/>
</dbReference>
<dbReference type="InterPro" id="IPR013784">
    <property type="entry name" value="Carb-bd-like_fold"/>
</dbReference>
<dbReference type="KEGG" id="nneo:PQG83_01685"/>
<keyword evidence="1" id="KW-0472">Membrane</keyword>
<reference evidence="2 3" key="1">
    <citation type="submission" date="2023-01" db="EMBL/GenBank/DDBJ databases">
        <title>Cultivation and genomic characterization of new, ubiquitous marine nitrite-oxidizing bacteria from the Nitrospirales.</title>
        <authorList>
            <person name="Mueller A.J."/>
            <person name="Daebeler A."/>
            <person name="Herbold C.W."/>
            <person name="Kirkegaard R.H."/>
            <person name="Daims H."/>
        </authorList>
    </citation>
    <scope>NUCLEOTIDE SEQUENCE [LARGE SCALE GENOMIC DNA]</scope>
    <source>
        <strain evidence="2 3">DK</strain>
    </source>
</reference>
<protein>
    <submittedName>
        <fullName evidence="2">Carboxypeptidase-like regulatory domain-containing protein</fullName>
    </submittedName>
</protein>
<keyword evidence="3" id="KW-1185">Reference proteome</keyword>
<sequence length="186" mass="19990">MRPGITGRSTTDSEKGLKAENKELSVTLGLGACLLMILSLVTLSTSTWAAAGEGSEPLAKFLEIPLKGGSIPDKLRFPLHEQNAVQYFSAGLGKEERSLSYPPYSLKLIFVKGERAFLAGVAVEVLNSDQTTVVSIPGEEVQGPWLFLNLSPGKYVVKATDSGGTTIEKSITLSGEKTTPVHIRWR</sequence>
<evidence type="ECO:0000256" key="1">
    <source>
        <dbReference type="SAM" id="Phobius"/>
    </source>
</evidence>
<evidence type="ECO:0000313" key="3">
    <source>
        <dbReference type="Proteomes" id="UP001302494"/>
    </source>
</evidence>
<keyword evidence="1" id="KW-1133">Transmembrane helix</keyword>
<dbReference type="AlphaFoldDB" id="A0AA96GJH4"/>
<dbReference type="RefSeq" id="WP_312746043.1">
    <property type="nucleotide sequence ID" value="NZ_CP116968.1"/>
</dbReference>
<evidence type="ECO:0000313" key="2">
    <source>
        <dbReference type="EMBL" id="WNM62482.1"/>
    </source>
</evidence>
<dbReference type="GO" id="GO:0030246">
    <property type="term" value="F:carbohydrate binding"/>
    <property type="evidence" value="ECO:0007669"/>
    <property type="project" value="InterPro"/>
</dbReference>
<proteinExistence type="predicted"/>
<dbReference type="SUPFAM" id="SSF49452">
    <property type="entry name" value="Starch-binding domain-like"/>
    <property type="match status" value="1"/>
</dbReference>
<accession>A0AA96GJH4</accession>
<dbReference type="EMBL" id="CP116968">
    <property type="protein sequence ID" value="WNM62482.1"/>
    <property type="molecule type" value="Genomic_DNA"/>
</dbReference>
<organism evidence="2 3">
    <name type="scientific">Candidatus Nitrospira neomarina</name>
    <dbReference type="NCBI Taxonomy" id="3020899"/>
    <lineage>
        <taxon>Bacteria</taxon>
        <taxon>Pseudomonadati</taxon>
        <taxon>Nitrospirota</taxon>
        <taxon>Nitrospiria</taxon>
        <taxon>Nitrospirales</taxon>
        <taxon>Nitrospiraceae</taxon>
        <taxon>Nitrospira</taxon>
    </lineage>
</organism>
<feature type="transmembrane region" description="Helical" evidence="1">
    <location>
        <begin position="28"/>
        <end position="51"/>
    </location>
</feature>
<keyword evidence="1" id="KW-0812">Transmembrane</keyword>
<gene>
    <name evidence="2" type="ORF">PQG83_01685</name>
</gene>